<feature type="site" description="Lowers pKa of active site Tyr" evidence="9">
    <location>
        <position position="85"/>
    </location>
</feature>
<dbReference type="Gene3D" id="3.20.20.100">
    <property type="entry name" value="NADP-dependent oxidoreductase domain"/>
    <property type="match status" value="1"/>
</dbReference>
<evidence type="ECO:0000256" key="8">
    <source>
        <dbReference type="PIRSR" id="PIRSR000097-2"/>
    </source>
</evidence>
<reference evidence="12" key="1">
    <citation type="submission" date="2016-05" db="EMBL/GenBank/DDBJ databases">
        <title>Comparative genomics of biotechnologically important yeasts.</title>
        <authorList>
            <consortium name="DOE Joint Genome Institute"/>
            <person name="Riley R."/>
            <person name="Haridas S."/>
            <person name="Wolfe K.H."/>
            <person name="Lopes M.R."/>
            <person name="Hittinger C.T."/>
            <person name="Goker M."/>
            <person name="Salamov A."/>
            <person name="Wisecaver J."/>
            <person name="Long T.M."/>
            <person name="Aerts A.L."/>
            <person name="Barry K."/>
            <person name="Choi C."/>
            <person name="Clum A."/>
            <person name="Coughlan A.Y."/>
            <person name="Deshpande S."/>
            <person name="Douglass A.P."/>
            <person name="Hanson S.J."/>
            <person name="Klenk H.-P."/>
            <person name="Labutti K."/>
            <person name="Lapidus A."/>
            <person name="Lindquist E."/>
            <person name="Lipzen A."/>
            <person name="Meier-Kolthoff J.P."/>
            <person name="Ohm R.A."/>
            <person name="Otillar R.P."/>
            <person name="Pangilinan J."/>
            <person name="Peng Y."/>
            <person name="Rokas A."/>
            <person name="Rosa C.A."/>
            <person name="Scheuner C."/>
            <person name="Sibirny A.A."/>
            <person name="Slot J.C."/>
            <person name="Stielow J.B."/>
            <person name="Sun H."/>
            <person name="Kurtzman C.P."/>
            <person name="Blackwell M."/>
            <person name="Grigoriev I.V."/>
            <person name="Jeffries T.W."/>
        </authorList>
    </citation>
    <scope>NUCLEOTIDE SEQUENCE [LARGE SCALE GENOMIC DNA]</scope>
    <source>
        <strain evidence="12">NRRL Y-12698</strain>
    </source>
</reference>
<name>A0A1E3QRS7_9ASCO</name>
<dbReference type="SUPFAM" id="SSF51430">
    <property type="entry name" value="NAD(P)-linked oxidoreductase"/>
    <property type="match status" value="1"/>
</dbReference>
<keyword evidence="12" id="KW-1185">Reference proteome</keyword>
<keyword evidence="1" id="KW-0560">Oxidoreductase</keyword>
<evidence type="ECO:0000256" key="7">
    <source>
        <dbReference type="PIRSR" id="PIRSR000097-1"/>
    </source>
</evidence>
<dbReference type="PANTHER" id="PTHR43827">
    <property type="entry name" value="2,5-DIKETO-D-GLUCONIC ACID REDUCTASE"/>
    <property type="match status" value="1"/>
</dbReference>
<feature type="domain" description="NADP-dependent oxidoreductase" evidence="10">
    <location>
        <begin position="26"/>
        <end position="278"/>
    </location>
</feature>
<dbReference type="PIRSF" id="PIRSF000097">
    <property type="entry name" value="AKR"/>
    <property type="match status" value="1"/>
</dbReference>
<evidence type="ECO:0000256" key="6">
    <source>
        <dbReference type="ARBA" id="ARBA00081322"/>
    </source>
</evidence>
<organism evidence="11 12">
    <name type="scientific">Babjeviella inositovora NRRL Y-12698</name>
    <dbReference type="NCBI Taxonomy" id="984486"/>
    <lineage>
        <taxon>Eukaryota</taxon>
        <taxon>Fungi</taxon>
        <taxon>Dikarya</taxon>
        <taxon>Ascomycota</taxon>
        <taxon>Saccharomycotina</taxon>
        <taxon>Pichiomycetes</taxon>
        <taxon>Serinales incertae sedis</taxon>
        <taxon>Babjeviella</taxon>
    </lineage>
</organism>
<evidence type="ECO:0000313" key="11">
    <source>
        <dbReference type="EMBL" id="ODQ80399.1"/>
    </source>
</evidence>
<evidence type="ECO:0000259" key="10">
    <source>
        <dbReference type="Pfam" id="PF00248"/>
    </source>
</evidence>
<evidence type="ECO:0000313" key="12">
    <source>
        <dbReference type="Proteomes" id="UP000094336"/>
    </source>
</evidence>
<gene>
    <name evidence="11" type="ORF">BABINDRAFT_161345</name>
</gene>
<dbReference type="FunFam" id="3.20.20.100:FF:000002">
    <property type="entry name" value="2,5-diketo-D-gluconic acid reductase A"/>
    <property type="match status" value="1"/>
</dbReference>
<comment type="catalytic activity">
    <reaction evidence="2">
        <text>(R)-pantolactone + NADP(+) = 2-dehydropantolactone + NADPH + H(+)</text>
        <dbReference type="Rhea" id="RHEA:18981"/>
        <dbReference type="ChEBI" id="CHEBI:15378"/>
        <dbReference type="ChEBI" id="CHEBI:16719"/>
        <dbReference type="ChEBI" id="CHEBI:18395"/>
        <dbReference type="ChEBI" id="CHEBI:57783"/>
        <dbReference type="ChEBI" id="CHEBI:58349"/>
        <dbReference type="EC" id="1.1.1.358"/>
    </reaction>
</comment>
<dbReference type="Proteomes" id="UP000094336">
    <property type="component" value="Unassembled WGS sequence"/>
</dbReference>
<feature type="active site" description="Proton donor" evidence="7">
    <location>
        <position position="55"/>
    </location>
</feature>
<comment type="catalytic activity">
    <reaction evidence="3">
        <text>isatin + NADPH + H(+) = 3-hydroxyindolin-2-one + NADP(+)</text>
        <dbReference type="Rhea" id="RHEA:68608"/>
        <dbReference type="ChEBI" id="CHEBI:15378"/>
        <dbReference type="ChEBI" id="CHEBI:27539"/>
        <dbReference type="ChEBI" id="CHEBI:28536"/>
        <dbReference type="ChEBI" id="CHEBI:57783"/>
        <dbReference type="ChEBI" id="CHEBI:58349"/>
    </reaction>
</comment>
<feature type="binding site" evidence="8">
    <location>
        <position position="120"/>
    </location>
    <ligand>
        <name>substrate</name>
    </ligand>
</feature>
<dbReference type="PANTHER" id="PTHR43827:SF13">
    <property type="entry name" value="ALDO_KETO REDUCTASE FAMILY PROTEIN"/>
    <property type="match status" value="1"/>
</dbReference>
<dbReference type="EC" id="1.1.1.358" evidence="4"/>
<evidence type="ECO:0000256" key="1">
    <source>
        <dbReference type="ARBA" id="ARBA00023002"/>
    </source>
</evidence>
<dbReference type="EMBL" id="KV454430">
    <property type="protein sequence ID" value="ODQ80399.1"/>
    <property type="molecule type" value="Genomic_DNA"/>
</dbReference>
<dbReference type="GO" id="GO:0042180">
    <property type="term" value="P:ketone metabolic process"/>
    <property type="evidence" value="ECO:0007669"/>
    <property type="project" value="UniProtKB-ARBA"/>
</dbReference>
<dbReference type="RefSeq" id="XP_018985727.1">
    <property type="nucleotide sequence ID" value="XM_019128757.1"/>
</dbReference>
<protein>
    <recommendedName>
        <fullName evidence="5">2-dehydropantolactone reductase</fullName>
        <ecNumber evidence="4">1.1.1.358</ecNumber>
    </recommendedName>
    <alternativeName>
        <fullName evidence="5">2-dehydropantolactone reductase</fullName>
    </alternativeName>
    <alternativeName>
        <fullName evidence="6">Ketopantoyl-lactone reductase</fullName>
    </alternativeName>
</protein>
<evidence type="ECO:0000256" key="9">
    <source>
        <dbReference type="PIRSR" id="PIRSR000097-3"/>
    </source>
</evidence>
<dbReference type="STRING" id="984486.A0A1E3QRS7"/>
<dbReference type="GeneID" id="30146610"/>
<dbReference type="InterPro" id="IPR018170">
    <property type="entry name" value="Aldo/ket_reductase_CS"/>
</dbReference>
<evidence type="ECO:0000256" key="4">
    <source>
        <dbReference type="ARBA" id="ARBA00066965"/>
    </source>
</evidence>
<evidence type="ECO:0000256" key="2">
    <source>
        <dbReference type="ARBA" id="ARBA00050878"/>
    </source>
</evidence>
<evidence type="ECO:0000256" key="5">
    <source>
        <dbReference type="ARBA" id="ARBA00079693"/>
    </source>
</evidence>
<dbReference type="GO" id="GO:0047011">
    <property type="term" value="F:2-dehydropantolactone reductase (A-specific) activity"/>
    <property type="evidence" value="ECO:0007669"/>
    <property type="project" value="UniProtKB-ARBA"/>
</dbReference>
<dbReference type="PROSITE" id="PS00062">
    <property type="entry name" value="ALDOKETO_REDUCTASE_2"/>
    <property type="match status" value="1"/>
</dbReference>
<dbReference type="AlphaFoldDB" id="A0A1E3QRS7"/>
<accession>A0A1E3QRS7</accession>
<dbReference type="PROSITE" id="PS00798">
    <property type="entry name" value="ALDOKETO_REDUCTASE_1"/>
    <property type="match status" value="1"/>
</dbReference>
<dbReference type="CDD" id="cd19071">
    <property type="entry name" value="AKR_AKR1-5-like"/>
    <property type="match status" value="1"/>
</dbReference>
<dbReference type="OrthoDB" id="416253at2759"/>
<dbReference type="PROSITE" id="PS00063">
    <property type="entry name" value="ALDOKETO_REDUCTASE_3"/>
    <property type="match status" value="1"/>
</dbReference>
<proteinExistence type="predicted"/>
<dbReference type="PRINTS" id="PR00069">
    <property type="entry name" value="ALDKETRDTASE"/>
</dbReference>
<dbReference type="InterPro" id="IPR036812">
    <property type="entry name" value="NAD(P)_OxRdtase_dom_sf"/>
</dbReference>
<dbReference type="InterPro" id="IPR023210">
    <property type="entry name" value="NADP_OxRdtase_dom"/>
</dbReference>
<dbReference type="Pfam" id="PF00248">
    <property type="entry name" value="Aldo_ket_red"/>
    <property type="match status" value="1"/>
</dbReference>
<sequence>MTSKLTAQSLRKLSNGVSIPAIGFGVYQTPAGEALSIVSEALKAGYRLIDSAAIYGNEEEAGEGIAKFLKANPSVHRSEVYYTTKIWNDDHGYEATKAAIQKSLQKVEKSIGYIDLILVHSPISDKEKRLGTWKALQEAVALGSVKSIGVSNYGVKHLEELLAWDGLVNKPVINQIELHPWLPRKDITSFAAKHDILIEAYSPLTQGKKINDPELVQVSAELSKNAGKTISPAQTLIRWSLEQGFIPLPKTATVSRIPENLDVFGWEFTDEARKTLDKDSYEVLTWDPTVYEDPK</sequence>
<dbReference type="InterPro" id="IPR020471">
    <property type="entry name" value="AKR"/>
</dbReference>
<evidence type="ECO:0000256" key="3">
    <source>
        <dbReference type="ARBA" id="ARBA00051098"/>
    </source>
</evidence>